<dbReference type="InterPro" id="IPR000209">
    <property type="entry name" value="Peptidase_S8/S53_dom"/>
</dbReference>
<evidence type="ECO:0000256" key="1">
    <source>
        <dbReference type="ARBA" id="ARBA00004613"/>
    </source>
</evidence>
<dbReference type="PROSITE" id="PS51892">
    <property type="entry name" value="SUBTILASE"/>
    <property type="match status" value="1"/>
</dbReference>
<evidence type="ECO:0000313" key="14">
    <source>
        <dbReference type="EMBL" id="CAI0465136.1"/>
    </source>
</evidence>
<keyword evidence="4 9" id="KW-0645">Protease</keyword>
<dbReference type="GO" id="GO:0006508">
    <property type="term" value="P:proteolysis"/>
    <property type="evidence" value="ECO:0007669"/>
    <property type="project" value="UniProtKB-KW"/>
</dbReference>
<keyword evidence="15" id="KW-1185">Reference proteome</keyword>
<dbReference type="FunFam" id="3.40.50.200:FF:000006">
    <property type="entry name" value="Subtilisin-like protease SBT1.5"/>
    <property type="match status" value="1"/>
</dbReference>
<dbReference type="SUPFAM" id="SSF52743">
    <property type="entry name" value="Subtilisin-like"/>
    <property type="match status" value="1"/>
</dbReference>
<dbReference type="CDD" id="cd02120">
    <property type="entry name" value="PA_subtilisin_like"/>
    <property type="match status" value="1"/>
</dbReference>
<dbReference type="InterPro" id="IPR036852">
    <property type="entry name" value="Peptidase_S8/S53_dom_sf"/>
</dbReference>
<evidence type="ECO:0000256" key="7">
    <source>
        <dbReference type="ARBA" id="ARBA00022825"/>
    </source>
</evidence>
<dbReference type="InterPro" id="IPR015500">
    <property type="entry name" value="Peptidase_S8_subtilisin-rel"/>
</dbReference>
<comment type="caution">
    <text evidence="14">The sequence shown here is derived from an EMBL/GenBank/DDBJ whole genome shotgun (WGS) entry which is preliminary data.</text>
</comment>
<feature type="domain" description="Inhibitor I9" evidence="12">
    <location>
        <begin position="37"/>
        <end position="118"/>
    </location>
</feature>
<feature type="domain" description="Subtilisin-like protease fibronectin type-III" evidence="13">
    <location>
        <begin position="657"/>
        <end position="766"/>
    </location>
</feature>
<dbReference type="Pfam" id="PF17766">
    <property type="entry name" value="fn3_6"/>
    <property type="match status" value="1"/>
</dbReference>
<dbReference type="Pfam" id="PF05922">
    <property type="entry name" value="Inhibitor_I9"/>
    <property type="match status" value="1"/>
</dbReference>
<evidence type="ECO:0000256" key="8">
    <source>
        <dbReference type="PIRSR" id="PIRSR615500-1"/>
    </source>
</evidence>
<dbReference type="Gene3D" id="3.40.50.200">
    <property type="entry name" value="Peptidase S8/S53 domain"/>
    <property type="match status" value="1"/>
</dbReference>
<accession>A0AAV0P2S3</accession>
<feature type="chain" id="PRO_5043639695" description="Subtilisin-like protease SBT1.9" evidence="10">
    <location>
        <begin position="32"/>
        <end position="781"/>
    </location>
</feature>
<evidence type="ECO:0000259" key="11">
    <source>
        <dbReference type="Pfam" id="PF00082"/>
    </source>
</evidence>
<evidence type="ECO:0000256" key="9">
    <source>
        <dbReference type="PROSITE-ProRule" id="PRU01240"/>
    </source>
</evidence>
<evidence type="ECO:0000313" key="15">
    <source>
        <dbReference type="Proteomes" id="UP001154282"/>
    </source>
</evidence>
<dbReference type="Pfam" id="PF00082">
    <property type="entry name" value="Peptidase_S8"/>
    <property type="match status" value="1"/>
</dbReference>
<evidence type="ECO:0000256" key="4">
    <source>
        <dbReference type="ARBA" id="ARBA00022670"/>
    </source>
</evidence>
<proteinExistence type="inferred from homology"/>
<dbReference type="Gene3D" id="3.50.30.30">
    <property type="match status" value="1"/>
</dbReference>
<dbReference type="InterPro" id="IPR037045">
    <property type="entry name" value="S8pro/Inhibitor_I9_sf"/>
</dbReference>
<feature type="signal peptide" evidence="10">
    <location>
        <begin position="1"/>
        <end position="31"/>
    </location>
</feature>
<evidence type="ECO:0000256" key="2">
    <source>
        <dbReference type="ARBA" id="ARBA00011073"/>
    </source>
</evidence>
<dbReference type="InterPro" id="IPR045051">
    <property type="entry name" value="SBT"/>
</dbReference>
<evidence type="ECO:0000256" key="5">
    <source>
        <dbReference type="ARBA" id="ARBA00022729"/>
    </source>
</evidence>
<evidence type="ECO:0000259" key="13">
    <source>
        <dbReference type="Pfam" id="PF17766"/>
    </source>
</evidence>
<dbReference type="InterPro" id="IPR010259">
    <property type="entry name" value="S8pro/Inhibitor_I9"/>
</dbReference>
<evidence type="ECO:0000259" key="12">
    <source>
        <dbReference type="Pfam" id="PF05922"/>
    </source>
</evidence>
<dbReference type="Proteomes" id="UP001154282">
    <property type="component" value="Unassembled WGS sequence"/>
</dbReference>
<dbReference type="PANTHER" id="PTHR10795">
    <property type="entry name" value="PROPROTEIN CONVERTASE SUBTILISIN/KEXIN"/>
    <property type="match status" value="1"/>
</dbReference>
<feature type="active site" description="Charge relay system" evidence="8 9">
    <location>
        <position position="221"/>
    </location>
</feature>
<sequence>MASHSLHSILCSLISTSLIVLILSLIPSSLSSLVDHYIVFMDPTAMPKAYSASHHWHSATLSALSQTTSANNNLASSNLIYSYSHVIDRFSATLTPTELDALQNSPGYIYSIKDLPVKHDTTHSTQFLGLTASSGAWEASNYGEGMIIGLVDSGLWPESQSYYDHGMGPVPAKWRGECEKGTQFNASLCNNKLIGARAFPRGLIARNITVEMNSTRDTEGHGTHTSSTAAGNFFDDASFFGYAPGTVKGVAPKAHVAMYKALFDEGAFTSDIIAAIDRALGDGVDVLSMSLGLDGVALYEDPIALATFAAVEKNVFVATSAGNEGPFLGSLHNGIPWVLTVAAGAMDRQFGAEVKLGGSGMSVFGSSLYPGSYSPAEAPIVFMGDCLNATQFGKFAAGKIVVCQERNDTLRDQMANVQNSTAIGGVFITNTTSSPDIEFYIQSSFPAMFMTLKDGETVKKYIKSSNTEPKASLQFRVTNLNTSPAPTVTSYSSRGPSPSCPFVLKPDIMGPGSLILAAWPSNVEAAEVNSKPVYSNFNLLSGTSMSCPHLAGVGALIKKAHPDWSPAAIRSAMMTTADSLDLSGQPIKDSGYGNRPATGLAIGAGQVNPNKAMDPGLVYDATTVDYVNLLCAMNFTAKQIQVITRSSTNNCSSPSLDLNYPSFIALFSANSSSSSSHANQVLEFSRTVTNVGEDVSIYTSTITPLEGLVVSVVPEKLEFKSKGEKLGFKLVIESDNTGKSRQFLASGYLRWKEDGGGSHVVQSPIVATNIAFDSLSSSSRN</sequence>
<dbReference type="InterPro" id="IPR041469">
    <property type="entry name" value="Subtilisin-like_FN3"/>
</dbReference>
<dbReference type="Gene3D" id="3.30.70.80">
    <property type="entry name" value="Peptidase S8 propeptide/proteinase inhibitor I9"/>
    <property type="match status" value="1"/>
</dbReference>
<keyword evidence="6 9" id="KW-0378">Hydrolase</keyword>
<dbReference type="GO" id="GO:0009609">
    <property type="term" value="P:response to symbiotic bacterium"/>
    <property type="evidence" value="ECO:0007669"/>
    <property type="project" value="UniProtKB-ARBA"/>
</dbReference>
<feature type="active site" description="Charge relay system" evidence="8 9">
    <location>
        <position position="152"/>
    </location>
</feature>
<feature type="domain" description="Peptidase S8/S53" evidence="11">
    <location>
        <begin position="143"/>
        <end position="593"/>
    </location>
</feature>
<reference evidence="14" key="1">
    <citation type="submission" date="2022-08" db="EMBL/GenBank/DDBJ databases">
        <authorList>
            <person name="Gutierrez-Valencia J."/>
        </authorList>
    </citation>
    <scope>NUCLEOTIDE SEQUENCE</scope>
</reference>
<evidence type="ECO:0000256" key="6">
    <source>
        <dbReference type="ARBA" id="ARBA00022801"/>
    </source>
</evidence>
<dbReference type="CDD" id="cd04852">
    <property type="entry name" value="Peptidases_S8_3"/>
    <property type="match status" value="1"/>
</dbReference>
<name>A0AAV0P2S3_9ROSI</name>
<comment type="similarity">
    <text evidence="2 9">Belongs to the peptidase S8 family.</text>
</comment>
<feature type="active site" description="Charge relay system" evidence="8 9">
    <location>
        <position position="544"/>
    </location>
</feature>
<dbReference type="GO" id="GO:0004252">
    <property type="term" value="F:serine-type endopeptidase activity"/>
    <property type="evidence" value="ECO:0007669"/>
    <property type="project" value="UniProtKB-UniRule"/>
</dbReference>
<evidence type="ECO:0008006" key="16">
    <source>
        <dbReference type="Google" id="ProtNLM"/>
    </source>
</evidence>
<evidence type="ECO:0000256" key="3">
    <source>
        <dbReference type="ARBA" id="ARBA00022525"/>
    </source>
</evidence>
<organism evidence="14 15">
    <name type="scientific">Linum tenue</name>
    <dbReference type="NCBI Taxonomy" id="586396"/>
    <lineage>
        <taxon>Eukaryota</taxon>
        <taxon>Viridiplantae</taxon>
        <taxon>Streptophyta</taxon>
        <taxon>Embryophyta</taxon>
        <taxon>Tracheophyta</taxon>
        <taxon>Spermatophyta</taxon>
        <taxon>Magnoliopsida</taxon>
        <taxon>eudicotyledons</taxon>
        <taxon>Gunneridae</taxon>
        <taxon>Pentapetalae</taxon>
        <taxon>rosids</taxon>
        <taxon>fabids</taxon>
        <taxon>Malpighiales</taxon>
        <taxon>Linaceae</taxon>
        <taxon>Linum</taxon>
    </lineage>
</organism>
<dbReference type="EMBL" id="CAMGYJ010000008">
    <property type="protein sequence ID" value="CAI0465136.1"/>
    <property type="molecule type" value="Genomic_DNA"/>
</dbReference>
<dbReference type="AlphaFoldDB" id="A0AAV0P2S3"/>
<dbReference type="PRINTS" id="PR00723">
    <property type="entry name" value="SUBTILISIN"/>
</dbReference>
<dbReference type="GO" id="GO:0005576">
    <property type="term" value="C:extracellular region"/>
    <property type="evidence" value="ECO:0007669"/>
    <property type="project" value="UniProtKB-SubCell"/>
</dbReference>
<evidence type="ECO:0000256" key="10">
    <source>
        <dbReference type="SAM" id="SignalP"/>
    </source>
</evidence>
<keyword evidence="3" id="KW-0964">Secreted</keyword>
<keyword evidence="5 10" id="KW-0732">Signal</keyword>
<keyword evidence="7 9" id="KW-0720">Serine protease</keyword>
<protein>
    <recommendedName>
        <fullName evidence="16">Subtilisin-like protease SBT1.9</fullName>
    </recommendedName>
</protein>
<gene>
    <name evidence="14" type="ORF">LITE_LOCUS36470</name>
</gene>
<dbReference type="Gene3D" id="2.60.40.2310">
    <property type="match status" value="1"/>
</dbReference>
<dbReference type="InterPro" id="IPR034197">
    <property type="entry name" value="Peptidases_S8_3"/>
</dbReference>
<comment type="subcellular location">
    <subcellularLocation>
        <location evidence="1">Secreted</location>
    </subcellularLocation>
</comment>